<dbReference type="AlphaFoldDB" id="A0AAV7M5L9"/>
<evidence type="ECO:0000313" key="1">
    <source>
        <dbReference type="EMBL" id="KAJ1098513.1"/>
    </source>
</evidence>
<accession>A0AAV7M5L9</accession>
<dbReference type="EMBL" id="JANPWB010000014">
    <property type="protein sequence ID" value="KAJ1098513.1"/>
    <property type="molecule type" value="Genomic_DNA"/>
</dbReference>
<evidence type="ECO:0000313" key="2">
    <source>
        <dbReference type="Proteomes" id="UP001066276"/>
    </source>
</evidence>
<dbReference type="Proteomes" id="UP001066276">
    <property type="component" value="Chromosome 10"/>
</dbReference>
<gene>
    <name evidence="1" type="ORF">NDU88_003623</name>
</gene>
<name>A0AAV7M5L9_PLEWA</name>
<comment type="caution">
    <text evidence="1">The sequence shown here is derived from an EMBL/GenBank/DDBJ whole genome shotgun (WGS) entry which is preliminary data.</text>
</comment>
<reference evidence="1" key="1">
    <citation type="journal article" date="2022" name="bioRxiv">
        <title>Sequencing and chromosome-scale assembly of the giantPleurodeles waltlgenome.</title>
        <authorList>
            <person name="Brown T."/>
            <person name="Elewa A."/>
            <person name="Iarovenko S."/>
            <person name="Subramanian E."/>
            <person name="Araus A.J."/>
            <person name="Petzold A."/>
            <person name="Susuki M."/>
            <person name="Suzuki K.-i.T."/>
            <person name="Hayashi T."/>
            <person name="Toyoda A."/>
            <person name="Oliveira C."/>
            <person name="Osipova E."/>
            <person name="Leigh N.D."/>
            <person name="Simon A."/>
            <person name="Yun M.H."/>
        </authorList>
    </citation>
    <scope>NUCLEOTIDE SEQUENCE</scope>
    <source>
        <strain evidence="1">20211129_DDA</strain>
        <tissue evidence="1">Liver</tissue>
    </source>
</reference>
<keyword evidence="2" id="KW-1185">Reference proteome</keyword>
<sequence>MGCILLQHEYAPGVEDFLDQMTVSQLTVAQEEGLREIITLEELGEALRDMAGGSVLDQMVSRLNIIRQALLPCCLRFSRHYSRNAKLANSHPILEKQLSLCFLKRVKNLPSQGLTDCFPC</sequence>
<organism evidence="1 2">
    <name type="scientific">Pleurodeles waltl</name>
    <name type="common">Iberian ribbed newt</name>
    <dbReference type="NCBI Taxonomy" id="8319"/>
    <lineage>
        <taxon>Eukaryota</taxon>
        <taxon>Metazoa</taxon>
        <taxon>Chordata</taxon>
        <taxon>Craniata</taxon>
        <taxon>Vertebrata</taxon>
        <taxon>Euteleostomi</taxon>
        <taxon>Amphibia</taxon>
        <taxon>Batrachia</taxon>
        <taxon>Caudata</taxon>
        <taxon>Salamandroidea</taxon>
        <taxon>Salamandridae</taxon>
        <taxon>Pleurodelinae</taxon>
        <taxon>Pleurodeles</taxon>
    </lineage>
</organism>
<proteinExistence type="predicted"/>
<protein>
    <submittedName>
        <fullName evidence="1">Uncharacterized protein</fullName>
    </submittedName>
</protein>